<sequence length="409" mass="44021">MLAGFASLDNLQQGYQLPQRYYVLLAGFFSQLLCLGVARFAYTPLLPLMQQQTILTDSSGGMLAAINYLGYMTGALLAANLTNLKLKDSLYRLGLVLAVLSTLGMAFTENVYLWSFWRFVAGLSSAGSMLIASGLIMHWLLSHKQRAELGIHFAGLGLGIALAAVLVELMLKLQLDWRAQWQYFTLLAVLLAIPAWRWLPRPASVTVSAAGRSADTPPTKRFYRLLLASYFCAGYGYVISATFIVTIVERMPGLTGSGNLSFIVLGLAAAPAVLLWDFIARKTGYLKAIMLALLAQMLAILLPLWFSSLTVVLLSAALFGATFIGVVSLVLTMAGRLYPSKPAKLMGKMTLAYGSAQVIAPALTGYLAEVSGYYTLGLYLAAGFVGLGALLIAVLIGTDQTAQQLDAVK</sequence>
<feature type="transmembrane region" description="Helical" evidence="4">
    <location>
        <begin position="350"/>
        <end position="368"/>
    </location>
</feature>
<organism evidence="6 7">
    <name type="scientific">Arsukibacterium tuosuense</name>
    <dbReference type="NCBI Taxonomy" id="1323745"/>
    <lineage>
        <taxon>Bacteria</taxon>
        <taxon>Pseudomonadati</taxon>
        <taxon>Pseudomonadota</taxon>
        <taxon>Gammaproteobacteria</taxon>
        <taxon>Chromatiales</taxon>
        <taxon>Chromatiaceae</taxon>
        <taxon>Arsukibacterium</taxon>
    </lineage>
</organism>
<evidence type="ECO:0000256" key="1">
    <source>
        <dbReference type="ARBA" id="ARBA00022692"/>
    </source>
</evidence>
<dbReference type="InterPro" id="IPR010645">
    <property type="entry name" value="MFS_4"/>
</dbReference>
<dbReference type="GO" id="GO:0022857">
    <property type="term" value="F:transmembrane transporter activity"/>
    <property type="evidence" value="ECO:0007669"/>
    <property type="project" value="InterPro"/>
</dbReference>
<feature type="domain" description="Major facilitator superfamily (MFS) profile" evidence="5">
    <location>
        <begin position="20"/>
        <end position="400"/>
    </location>
</feature>
<dbReference type="GO" id="GO:0005886">
    <property type="term" value="C:plasma membrane"/>
    <property type="evidence" value="ECO:0007669"/>
    <property type="project" value="TreeGrafter"/>
</dbReference>
<feature type="transmembrane region" description="Helical" evidence="4">
    <location>
        <begin position="312"/>
        <end position="338"/>
    </location>
</feature>
<keyword evidence="2 4" id="KW-1133">Transmembrane helix</keyword>
<dbReference type="InterPro" id="IPR020846">
    <property type="entry name" value="MFS_dom"/>
</dbReference>
<feature type="transmembrane region" description="Helical" evidence="4">
    <location>
        <begin position="21"/>
        <end position="42"/>
    </location>
</feature>
<feature type="transmembrane region" description="Helical" evidence="4">
    <location>
        <begin position="119"/>
        <end position="141"/>
    </location>
</feature>
<feature type="transmembrane region" description="Helical" evidence="4">
    <location>
        <begin position="153"/>
        <end position="175"/>
    </location>
</feature>
<dbReference type="RefSeq" id="WP_212682342.1">
    <property type="nucleotide sequence ID" value="NZ_OBEB01000002.1"/>
</dbReference>
<keyword evidence="3 4" id="KW-0472">Membrane</keyword>
<feature type="transmembrane region" description="Helical" evidence="4">
    <location>
        <begin position="260"/>
        <end position="279"/>
    </location>
</feature>
<accession>A0A285IPE3</accession>
<feature type="transmembrane region" description="Helical" evidence="4">
    <location>
        <begin position="374"/>
        <end position="396"/>
    </location>
</feature>
<keyword evidence="1 4" id="KW-0812">Transmembrane</keyword>
<dbReference type="PROSITE" id="PS50850">
    <property type="entry name" value="MFS"/>
    <property type="match status" value="1"/>
</dbReference>
<evidence type="ECO:0000313" key="6">
    <source>
        <dbReference type="EMBL" id="SNY48956.1"/>
    </source>
</evidence>
<dbReference type="PANTHER" id="PTHR23537:SF1">
    <property type="entry name" value="SUGAR TRANSPORTER"/>
    <property type="match status" value="1"/>
</dbReference>
<dbReference type="Proteomes" id="UP000219353">
    <property type="component" value="Unassembled WGS sequence"/>
</dbReference>
<feature type="transmembrane region" description="Helical" evidence="4">
    <location>
        <begin position="222"/>
        <end position="248"/>
    </location>
</feature>
<protein>
    <submittedName>
        <fullName evidence="6">Predicted arabinose efflux permease, MFS family</fullName>
    </submittedName>
</protein>
<evidence type="ECO:0000256" key="2">
    <source>
        <dbReference type="ARBA" id="ARBA00022989"/>
    </source>
</evidence>
<evidence type="ECO:0000259" key="5">
    <source>
        <dbReference type="PROSITE" id="PS50850"/>
    </source>
</evidence>
<evidence type="ECO:0000313" key="7">
    <source>
        <dbReference type="Proteomes" id="UP000219353"/>
    </source>
</evidence>
<reference evidence="7" key="1">
    <citation type="submission" date="2017-09" db="EMBL/GenBank/DDBJ databases">
        <authorList>
            <person name="Varghese N."/>
            <person name="Submissions S."/>
        </authorList>
    </citation>
    <scope>NUCLEOTIDE SEQUENCE [LARGE SCALE GENOMIC DNA]</scope>
    <source>
        <strain evidence="7">CGMCC 1.12461</strain>
    </source>
</reference>
<dbReference type="SUPFAM" id="SSF103473">
    <property type="entry name" value="MFS general substrate transporter"/>
    <property type="match status" value="1"/>
</dbReference>
<feature type="transmembrane region" description="Helical" evidence="4">
    <location>
        <begin position="62"/>
        <end position="81"/>
    </location>
</feature>
<feature type="transmembrane region" description="Helical" evidence="4">
    <location>
        <begin position="181"/>
        <end position="199"/>
    </location>
</feature>
<dbReference type="PANTHER" id="PTHR23537">
    <property type="match status" value="1"/>
</dbReference>
<dbReference type="EMBL" id="OBEB01000002">
    <property type="protein sequence ID" value="SNY48956.1"/>
    <property type="molecule type" value="Genomic_DNA"/>
</dbReference>
<dbReference type="Pfam" id="PF06779">
    <property type="entry name" value="MFS_4"/>
    <property type="match status" value="1"/>
</dbReference>
<dbReference type="InterPro" id="IPR036259">
    <property type="entry name" value="MFS_trans_sf"/>
</dbReference>
<dbReference type="AlphaFoldDB" id="A0A285IPE3"/>
<dbReference type="Gene3D" id="1.20.1250.20">
    <property type="entry name" value="MFS general substrate transporter like domains"/>
    <property type="match status" value="2"/>
</dbReference>
<feature type="transmembrane region" description="Helical" evidence="4">
    <location>
        <begin position="286"/>
        <end position="306"/>
    </location>
</feature>
<feature type="transmembrane region" description="Helical" evidence="4">
    <location>
        <begin position="93"/>
        <end position="113"/>
    </location>
</feature>
<evidence type="ECO:0000256" key="4">
    <source>
        <dbReference type="SAM" id="Phobius"/>
    </source>
</evidence>
<gene>
    <name evidence="6" type="ORF">SAMN06297280_1195</name>
</gene>
<keyword evidence="7" id="KW-1185">Reference proteome</keyword>
<proteinExistence type="predicted"/>
<name>A0A285IPE3_9GAMM</name>
<evidence type="ECO:0000256" key="3">
    <source>
        <dbReference type="ARBA" id="ARBA00023136"/>
    </source>
</evidence>